<evidence type="ECO:0008006" key="3">
    <source>
        <dbReference type="Google" id="ProtNLM"/>
    </source>
</evidence>
<dbReference type="Proteomes" id="UP000230463">
    <property type="component" value="Unassembled WGS sequence"/>
</dbReference>
<dbReference type="AlphaFoldDB" id="A0A855FY73"/>
<protein>
    <recommendedName>
        <fullName evidence="3">Twitching motility protein PilT</fullName>
    </recommendedName>
</protein>
<gene>
    <name evidence="1" type="ORF">BHC57_03875</name>
</gene>
<organism evidence="1 2">
    <name type="scientific">Snodgrassella alvi</name>
    <dbReference type="NCBI Taxonomy" id="1196083"/>
    <lineage>
        <taxon>Bacteria</taxon>
        <taxon>Pseudomonadati</taxon>
        <taxon>Pseudomonadota</taxon>
        <taxon>Betaproteobacteria</taxon>
        <taxon>Neisseriales</taxon>
        <taxon>Neisseriaceae</taxon>
        <taxon>Snodgrassella</taxon>
    </lineage>
</organism>
<accession>A0A855FY73</accession>
<evidence type="ECO:0000313" key="2">
    <source>
        <dbReference type="Proteomes" id="UP000230463"/>
    </source>
</evidence>
<dbReference type="EMBL" id="MEIU01000042">
    <property type="protein sequence ID" value="PIT60602.1"/>
    <property type="molecule type" value="Genomic_DNA"/>
</dbReference>
<comment type="caution">
    <text evidence="1">The sequence shown here is derived from an EMBL/GenBank/DDBJ whole genome shotgun (WGS) entry which is preliminary data.</text>
</comment>
<reference evidence="1 2" key="1">
    <citation type="journal article" date="2017" name="MBio">
        <title>Type VI secretion-mediated competition in the bee gut microbiome.</title>
        <authorList>
            <person name="Steele M.I."/>
            <person name="Kwong W.K."/>
            <person name="Powell J.E."/>
            <person name="Whiteley M."/>
            <person name="Moran N.A."/>
        </authorList>
    </citation>
    <scope>NUCLEOTIDE SEQUENCE [LARGE SCALE GENOMIC DNA]</scope>
    <source>
        <strain evidence="1 2">HK3</strain>
    </source>
</reference>
<sequence length="169" mass="20167">MVKFLIDTNVFIQAKNFHYQFCFCEKFWNLILDLHERNILYSVKSVFYELTISNNKDELANWVTNNRPESFWLDHDKAASKYTEVINWAHNSQKFQEKAISDFADYDTADAWLVSYAAQFDYSIISQEKSNPDAKKKIYLADVAKEFNVPYFTIYEFLTKYTKPDFCYK</sequence>
<name>A0A855FY73_9NEIS</name>
<dbReference type="Pfam" id="PF14367">
    <property type="entry name" value="DUF4411"/>
    <property type="match status" value="1"/>
</dbReference>
<proteinExistence type="predicted"/>
<dbReference type="RefSeq" id="WP_100123451.1">
    <property type="nucleotide sequence ID" value="NZ_MEIU01000042.1"/>
</dbReference>
<evidence type="ECO:0000313" key="1">
    <source>
        <dbReference type="EMBL" id="PIT60602.1"/>
    </source>
</evidence>
<dbReference type="InterPro" id="IPR016541">
    <property type="entry name" value="UCP008505"/>
</dbReference>